<reference evidence="2 3" key="1">
    <citation type="submission" date="2020-11" db="EMBL/GenBank/DDBJ databases">
        <title>Draft Genome Sequence and Secondary Metabolite Biosynthetic Potential of the Lysobacter niastensis Type strain DSM 18481.</title>
        <authorList>
            <person name="Turrini P."/>
            <person name="Artuso I."/>
            <person name="Tescari M."/>
            <person name="Lugli G.A."/>
            <person name="Frangipani E."/>
            <person name="Ventura M."/>
            <person name="Visca P."/>
        </authorList>
    </citation>
    <scope>NUCLEOTIDE SEQUENCE [LARGE SCALE GENOMIC DNA]</scope>
    <source>
        <strain evidence="2 3">DSM 18481</strain>
    </source>
</reference>
<dbReference type="RefSeq" id="WP_194930014.1">
    <property type="nucleotide sequence ID" value="NZ_JADLZT010000003.1"/>
</dbReference>
<dbReference type="Proteomes" id="UP001429984">
    <property type="component" value="Unassembled WGS sequence"/>
</dbReference>
<evidence type="ECO:0000313" key="2">
    <source>
        <dbReference type="EMBL" id="MBF6023392.1"/>
    </source>
</evidence>
<keyword evidence="3" id="KW-1185">Reference proteome</keyword>
<keyword evidence="1" id="KW-0472">Membrane</keyword>
<comment type="caution">
    <text evidence="2">The sequence shown here is derived from an EMBL/GenBank/DDBJ whole genome shotgun (WGS) entry which is preliminary data.</text>
</comment>
<protein>
    <submittedName>
        <fullName evidence="2">Uncharacterized protein</fullName>
    </submittedName>
</protein>
<proteinExistence type="predicted"/>
<keyword evidence="1" id="KW-1133">Transmembrane helix</keyword>
<keyword evidence="1" id="KW-0812">Transmembrane</keyword>
<organism evidence="2 3">
    <name type="scientific">Lysobacter niastensis</name>
    <dbReference type="NCBI Taxonomy" id="380629"/>
    <lineage>
        <taxon>Bacteria</taxon>
        <taxon>Pseudomonadati</taxon>
        <taxon>Pseudomonadota</taxon>
        <taxon>Gammaproteobacteria</taxon>
        <taxon>Lysobacterales</taxon>
        <taxon>Lysobacteraceae</taxon>
        <taxon>Lysobacter</taxon>
    </lineage>
</organism>
<sequence>MLALVCAVTFFRAGRMESVGAAYDYSFLWALMSVLLSALVLIALKASWLVLFLCQIGLFLGIGVYRALRDPA</sequence>
<name>A0ABS0B6T2_9GAMM</name>
<accession>A0ABS0B6T2</accession>
<evidence type="ECO:0000256" key="1">
    <source>
        <dbReference type="SAM" id="Phobius"/>
    </source>
</evidence>
<gene>
    <name evidence="2" type="ORF">IU514_05030</name>
</gene>
<feature type="transmembrane region" description="Helical" evidence="1">
    <location>
        <begin position="26"/>
        <end position="44"/>
    </location>
</feature>
<feature type="transmembrane region" description="Helical" evidence="1">
    <location>
        <begin position="49"/>
        <end position="68"/>
    </location>
</feature>
<evidence type="ECO:0000313" key="3">
    <source>
        <dbReference type="Proteomes" id="UP001429984"/>
    </source>
</evidence>
<dbReference type="EMBL" id="JADLZT010000003">
    <property type="protein sequence ID" value="MBF6023392.1"/>
    <property type="molecule type" value="Genomic_DNA"/>
</dbReference>